<keyword evidence="2" id="KW-1185">Reference proteome</keyword>
<dbReference type="OrthoDB" id="5873297at2759"/>
<name>A0A016VQ14_9BILA</name>
<organism evidence="1 2">
    <name type="scientific">Ancylostoma ceylanicum</name>
    <dbReference type="NCBI Taxonomy" id="53326"/>
    <lineage>
        <taxon>Eukaryota</taxon>
        <taxon>Metazoa</taxon>
        <taxon>Ecdysozoa</taxon>
        <taxon>Nematoda</taxon>
        <taxon>Chromadorea</taxon>
        <taxon>Rhabditida</taxon>
        <taxon>Rhabditina</taxon>
        <taxon>Rhabditomorpha</taxon>
        <taxon>Strongyloidea</taxon>
        <taxon>Ancylostomatidae</taxon>
        <taxon>Ancylostomatinae</taxon>
        <taxon>Ancylostoma</taxon>
    </lineage>
</organism>
<accession>A0A016VQ14</accession>
<dbReference type="AlphaFoldDB" id="A0A016VQ14"/>
<sequence>MTKTIHGNSQFQKPTSLRWKWQSRGGVCHNEIDHIIVNRKFCLTDVGVIPKFYAGPEHRFLCARFLFSRKGEKAAKHKKRSSKPTINQDLFTKLADFWEDTVVGNIDEKYEPLIQHLRDSAKKAEGSISPKGDCQGQLLGLIR</sequence>
<dbReference type="EMBL" id="JARK01001342">
    <property type="protein sequence ID" value="EYC29495.1"/>
    <property type="molecule type" value="Genomic_DNA"/>
</dbReference>
<gene>
    <name evidence="1" type="primary">Acey_s0006.g3004</name>
    <name evidence="1" type="ORF">Y032_0006g3004</name>
</gene>
<evidence type="ECO:0000313" key="1">
    <source>
        <dbReference type="EMBL" id="EYC29495.1"/>
    </source>
</evidence>
<proteinExistence type="predicted"/>
<comment type="caution">
    <text evidence="1">The sequence shown here is derived from an EMBL/GenBank/DDBJ whole genome shotgun (WGS) entry which is preliminary data.</text>
</comment>
<protein>
    <recommendedName>
        <fullName evidence="3">Endonuclease/exonuclease/phosphatase domain-containing protein</fullName>
    </recommendedName>
</protein>
<evidence type="ECO:0008006" key="3">
    <source>
        <dbReference type="Google" id="ProtNLM"/>
    </source>
</evidence>
<reference evidence="2" key="1">
    <citation type="journal article" date="2015" name="Nat. Genet.">
        <title>The genome and transcriptome of the zoonotic hookworm Ancylostoma ceylanicum identify infection-specific gene families.</title>
        <authorList>
            <person name="Schwarz E.M."/>
            <person name="Hu Y."/>
            <person name="Antoshechkin I."/>
            <person name="Miller M.M."/>
            <person name="Sternberg P.W."/>
            <person name="Aroian R.V."/>
        </authorList>
    </citation>
    <scope>NUCLEOTIDE SEQUENCE</scope>
    <source>
        <strain evidence="2">HY135</strain>
    </source>
</reference>
<dbReference type="Proteomes" id="UP000024635">
    <property type="component" value="Unassembled WGS sequence"/>
</dbReference>
<evidence type="ECO:0000313" key="2">
    <source>
        <dbReference type="Proteomes" id="UP000024635"/>
    </source>
</evidence>